<evidence type="ECO:0000256" key="5">
    <source>
        <dbReference type="ARBA" id="ARBA00022989"/>
    </source>
</evidence>
<dbReference type="Pfam" id="PF02660">
    <property type="entry name" value="G3P_acyltransf"/>
    <property type="match status" value="1"/>
</dbReference>
<evidence type="ECO:0000256" key="9">
    <source>
        <dbReference type="ARBA" id="ARBA00023264"/>
    </source>
</evidence>
<evidence type="ECO:0000259" key="12">
    <source>
        <dbReference type="Pfam" id="PF01326"/>
    </source>
</evidence>
<dbReference type="InterPro" id="IPR013815">
    <property type="entry name" value="ATP_grasp_subdomain_1"/>
</dbReference>
<reference evidence="13 14" key="1">
    <citation type="submission" date="2018-02" db="EMBL/GenBank/DDBJ databases">
        <authorList>
            <person name="Cohen D.B."/>
            <person name="Kent A.D."/>
        </authorList>
    </citation>
    <scope>NUCLEOTIDE SEQUENCE [LARGE SCALE GENOMIC DNA]</scope>
    <source>
        <strain evidence="13 14">CCAP 1448/3</strain>
    </source>
</reference>
<dbReference type="Pfam" id="PF01326">
    <property type="entry name" value="PPDK_N"/>
    <property type="match status" value="1"/>
</dbReference>
<keyword evidence="9" id="KW-1208">Phospholipid metabolism</keyword>
<organism evidence="13 14">
    <name type="scientific">Merismopedia glauca CCAP 1448/3</name>
    <dbReference type="NCBI Taxonomy" id="1296344"/>
    <lineage>
        <taxon>Bacteria</taxon>
        <taxon>Bacillati</taxon>
        <taxon>Cyanobacteriota</taxon>
        <taxon>Cyanophyceae</taxon>
        <taxon>Synechococcales</taxon>
        <taxon>Merismopediaceae</taxon>
        <taxon>Merismopedia</taxon>
    </lineage>
</organism>
<dbReference type="SMART" id="SM01207">
    <property type="entry name" value="G3P_acyltransf"/>
    <property type="match status" value="1"/>
</dbReference>
<evidence type="ECO:0000256" key="4">
    <source>
        <dbReference type="ARBA" id="ARBA00022692"/>
    </source>
</evidence>
<name>A0A2T1C857_9CYAN</name>
<dbReference type="InterPro" id="IPR008279">
    <property type="entry name" value="PEP-util_enz_mobile_dom"/>
</dbReference>
<sequence length="923" mass="101488">MNAVWGLLVILIFCPILGGLPLIAGITRLLTGKKLRELGTGNVSVSAAFYHGGKLAGVLAVISEAAKGIIAVLLARVFFPAGSEWELVALIALVMGRYVIGKGAGTTNVVWGFVVHDWLVAGLTCLIGGIGFKIWRDKQSAKYLVLILFPVILGLVHPREGAKLAAAIALAATIAAIYQKIPDDLDLPADRGDMKTQSTFRFFRGDRAIITLDRVLDAQKVGQKAANLSQLKAWGYSVPEGWILPARDDLQPIIDYLHPTPEQPLVVRSSAVGEDSASASSAGIYRSILNVTSRESLKEAIALCLQAYDTPSAMEYRQDFGVVEGSMSILIQKQIPGVFSGVAFSRDPVSQQGDTVVIEALPGNASQIVSGKVTPQTYYVNSASEVDIINAQAHKIDIPTQLIQQVAQIARELETRFQEVPQDVEWTYDGKSLWILQARPVTTLLPIWTRKIASEVIPGIIHPLTWSINRPLTCGVWGEIFSLVLGKRAEGLDFNSTATLHYSQAYFNASLLGEIFLRMGLPAKSLEFLTRGEKFTKPPLSSTITNLPGLLRLLKREISLKTDFQKDDRAYFIPTLEQLATQKLDRLTPSEIWERVIKIRQILKKATYYSIMAPLSFAIRQSIFKTPDSSLDRSLTPEVASMRSLRELAGSETGFDCWLETYGYLSQVGTDISVPTWKEDPQMVRNLLSQFVNDEAFPTNTPKVRKRGLVQSRLDLKGRVTEVYSRLLAELRWCFVALEELWIDSGHLSVKGDVFFLEVTEIEDLVAAKNLDLQGLIAQRRSQYNADAQLTNIPYLFYGNSPPHPQSPIPNPQSHHLQGIGASPGIVVGRVKVVRNFQVIADINPKTILVVPYTDSGWAPLLSRVGGIIAEVGGRLSHGAIVAREYGIPAVMDIPHATQILQDGQMVRIDGQTGSIQVFDELN</sequence>
<keyword evidence="1" id="KW-1003">Cell membrane</keyword>
<evidence type="ECO:0000256" key="10">
    <source>
        <dbReference type="SAM" id="Phobius"/>
    </source>
</evidence>
<feature type="domain" description="PEP-utilising enzyme mobile" evidence="11">
    <location>
        <begin position="844"/>
        <end position="914"/>
    </location>
</feature>
<comment type="caution">
    <text evidence="13">The sequence shown here is derived from an EMBL/GenBank/DDBJ whole genome shotgun (WGS) entry which is preliminary data.</text>
</comment>
<dbReference type="EMBL" id="PVWJ01000012">
    <property type="protein sequence ID" value="PSB04431.1"/>
    <property type="molecule type" value="Genomic_DNA"/>
</dbReference>
<dbReference type="InterPro" id="IPR002192">
    <property type="entry name" value="PPDK_AMP/ATP-bd"/>
</dbReference>
<dbReference type="GO" id="GO:0005886">
    <property type="term" value="C:plasma membrane"/>
    <property type="evidence" value="ECO:0007669"/>
    <property type="project" value="InterPro"/>
</dbReference>
<dbReference type="SUPFAM" id="SSF52009">
    <property type="entry name" value="Phosphohistidine domain"/>
    <property type="match status" value="1"/>
</dbReference>
<keyword evidence="7 10" id="KW-0472">Membrane</keyword>
<evidence type="ECO:0000259" key="11">
    <source>
        <dbReference type="Pfam" id="PF00391"/>
    </source>
</evidence>
<gene>
    <name evidence="13" type="ORF">C7B64_03835</name>
</gene>
<protein>
    <submittedName>
        <fullName evidence="13">Pyruvate phosphate dikinase PEP/pyruvate-binding protein</fullName>
    </submittedName>
</protein>
<keyword evidence="13" id="KW-0418">Kinase</keyword>
<evidence type="ECO:0000256" key="8">
    <source>
        <dbReference type="ARBA" id="ARBA00023209"/>
    </source>
</evidence>
<dbReference type="InterPro" id="IPR051549">
    <property type="entry name" value="PEP_Utilizing_Enz"/>
</dbReference>
<feature type="transmembrane region" description="Helical" evidence="10">
    <location>
        <begin position="6"/>
        <end position="26"/>
    </location>
</feature>
<dbReference type="OrthoDB" id="9765468at2"/>
<dbReference type="GO" id="GO:0043772">
    <property type="term" value="F:acyl-phosphate glycerol-3-phosphate acyltransferase activity"/>
    <property type="evidence" value="ECO:0007669"/>
    <property type="project" value="InterPro"/>
</dbReference>
<evidence type="ECO:0000313" key="13">
    <source>
        <dbReference type="EMBL" id="PSB04431.1"/>
    </source>
</evidence>
<keyword evidence="6" id="KW-0443">Lipid metabolism</keyword>
<dbReference type="SUPFAM" id="SSF56059">
    <property type="entry name" value="Glutathione synthetase ATP-binding domain-like"/>
    <property type="match status" value="1"/>
</dbReference>
<dbReference type="Gene3D" id="3.30.1490.20">
    <property type="entry name" value="ATP-grasp fold, A domain"/>
    <property type="match status" value="1"/>
</dbReference>
<proteinExistence type="predicted"/>
<feature type="transmembrane region" description="Helical" evidence="10">
    <location>
        <begin position="141"/>
        <end position="157"/>
    </location>
</feature>
<dbReference type="RefSeq" id="WP_106287335.1">
    <property type="nucleotide sequence ID" value="NZ_CAWNTC010000182.1"/>
</dbReference>
<dbReference type="Proteomes" id="UP000238762">
    <property type="component" value="Unassembled WGS sequence"/>
</dbReference>
<keyword evidence="4 10" id="KW-0812">Transmembrane</keyword>
<feature type="domain" description="Pyruvate phosphate dikinase AMP/ATP-binding" evidence="12">
    <location>
        <begin position="262"/>
        <end position="444"/>
    </location>
</feature>
<reference evidence="13 14" key="2">
    <citation type="submission" date="2018-03" db="EMBL/GenBank/DDBJ databases">
        <title>The ancient ancestry and fast evolution of plastids.</title>
        <authorList>
            <person name="Moore K.R."/>
            <person name="Magnabosco C."/>
            <person name="Momper L."/>
            <person name="Gold D.A."/>
            <person name="Bosak T."/>
            <person name="Fournier G.P."/>
        </authorList>
    </citation>
    <scope>NUCLEOTIDE SEQUENCE [LARGE SCALE GENOMIC DNA]</scope>
    <source>
        <strain evidence="13 14">CCAP 1448/3</strain>
    </source>
</reference>
<accession>A0A2T1C857</accession>
<dbReference type="GO" id="GO:0008654">
    <property type="term" value="P:phospholipid biosynthetic process"/>
    <property type="evidence" value="ECO:0007669"/>
    <property type="project" value="UniProtKB-KW"/>
</dbReference>
<keyword evidence="2" id="KW-0444">Lipid biosynthesis</keyword>
<dbReference type="AlphaFoldDB" id="A0A2T1C857"/>
<dbReference type="Pfam" id="PF00391">
    <property type="entry name" value="PEP-utilizers"/>
    <property type="match status" value="1"/>
</dbReference>
<dbReference type="GO" id="GO:0016301">
    <property type="term" value="F:kinase activity"/>
    <property type="evidence" value="ECO:0007669"/>
    <property type="project" value="UniProtKB-KW"/>
</dbReference>
<evidence type="ECO:0000256" key="1">
    <source>
        <dbReference type="ARBA" id="ARBA00022475"/>
    </source>
</evidence>
<evidence type="ECO:0000313" key="14">
    <source>
        <dbReference type="Proteomes" id="UP000238762"/>
    </source>
</evidence>
<evidence type="ECO:0000256" key="7">
    <source>
        <dbReference type="ARBA" id="ARBA00023136"/>
    </source>
</evidence>
<keyword evidence="14" id="KW-1185">Reference proteome</keyword>
<dbReference type="PANTHER" id="PTHR43615">
    <property type="entry name" value="PHOSPHOENOLPYRUVATE SYNTHASE-RELATED"/>
    <property type="match status" value="1"/>
</dbReference>
<dbReference type="InterPro" id="IPR036637">
    <property type="entry name" value="Phosphohistidine_dom_sf"/>
</dbReference>
<keyword evidence="13" id="KW-0670">Pyruvate</keyword>
<keyword evidence="8" id="KW-0594">Phospholipid biosynthesis</keyword>
<dbReference type="InterPro" id="IPR003811">
    <property type="entry name" value="G3P_acylTferase_PlsY"/>
</dbReference>
<keyword evidence="5 10" id="KW-1133">Transmembrane helix</keyword>
<dbReference type="Gene3D" id="3.50.30.10">
    <property type="entry name" value="Phosphohistidine domain"/>
    <property type="match status" value="1"/>
</dbReference>
<feature type="transmembrane region" description="Helical" evidence="10">
    <location>
        <begin position="113"/>
        <end position="135"/>
    </location>
</feature>
<evidence type="ECO:0000256" key="3">
    <source>
        <dbReference type="ARBA" id="ARBA00022679"/>
    </source>
</evidence>
<dbReference type="Gene3D" id="3.30.470.20">
    <property type="entry name" value="ATP-grasp fold, B domain"/>
    <property type="match status" value="1"/>
</dbReference>
<keyword evidence="3" id="KW-0808">Transferase</keyword>
<evidence type="ECO:0000256" key="2">
    <source>
        <dbReference type="ARBA" id="ARBA00022516"/>
    </source>
</evidence>
<evidence type="ECO:0000256" key="6">
    <source>
        <dbReference type="ARBA" id="ARBA00023098"/>
    </source>
</evidence>
<dbReference type="PANTHER" id="PTHR43615:SF1">
    <property type="entry name" value="PPDK_N DOMAIN-CONTAINING PROTEIN"/>
    <property type="match status" value="1"/>
</dbReference>
<dbReference type="GO" id="GO:0005524">
    <property type="term" value="F:ATP binding"/>
    <property type="evidence" value="ECO:0007669"/>
    <property type="project" value="InterPro"/>
</dbReference>